<dbReference type="RefSeq" id="XP_001560053.1">
    <property type="nucleotide sequence ID" value="XM_001560003.2"/>
</dbReference>
<feature type="signal peptide" evidence="1">
    <location>
        <begin position="1"/>
        <end position="18"/>
    </location>
</feature>
<dbReference type="EMBL" id="CP009809">
    <property type="protein sequence ID" value="ATZ49855.1"/>
    <property type="molecule type" value="Genomic_DNA"/>
</dbReference>
<keyword evidence="1" id="KW-0732">Signal</keyword>
<reference evidence="2 3" key="1">
    <citation type="journal article" date="2011" name="PLoS Genet.">
        <title>Genomic analysis of the necrotrophic fungal pathogens Sclerotinia sclerotiorum and Botrytis cinerea.</title>
        <authorList>
            <person name="Amselem J."/>
            <person name="Cuomo C.A."/>
            <person name="van Kan J.A."/>
            <person name="Viaud M."/>
            <person name="Benito E.P."/>
            <person name="Couloux A."/>
            <person name="Coutinho P.M."/>
            <person name="de Vries R.P."/>
            <person name="Dyer P.S."/>
            <person name="Fillinger S."/>
            <person name="Fournier E."/>
            <person name="Gout L."/>
            <person name="Hahn M."/>
            <person name="Kohn L."/>
            <person name="Lapalu N."/>
            <person name="Plummer K.M."/>
            <person name="Pradier J.M."/>
            <person name="Quevillon E."/>
            <person name="Sharon A."/>
            <person name="Simon A."/>
            <person name="ten Have A."/>
            <person name="Tudzynski B."/>
            <person name="Tudzynski P."/>
            <person name="Wincker P."/>
            <person name="Andrew M."/>
            <person name="Anthouard V."/>
            <person name="Beever R.E."/>
            <person name="Beffa R."/>
            <person name="Benoit I."/>
            <person name="Bouzid O."/>
            <person name="Brault B."/>
            <person name="Chen Z."/>
            <person name="Choquer M."/>
            <person name="Collemare J."/>
            <person name="Cotton P."/>
            <person name="Danchin E.G."/>
            <person name="Da Silva C."/>
            <person name="Gautier A."/>
            <person name="Giraud C."/>
            <person name="Giraud T."/>
            <person name="Gonzalez C."/>
            <person name="Grossetete S."/>
            <person name="Guldener U."/>
            <person name="Henrissat B."/>
            <person name="Howlett B.J."/>
            <person name="Kodira C."/>
            <person name="Kretschmer M."/>
            <person name="Lappartient A."/>
            <person name="Leroch M."/>
            <person name="Levis C."/>
            <person name="Mauceli E."/>
            <person name="Neuveglise C."/>
            <person name="Oeser B."/>
            <person name="Pearson M."/>
            <person name="Poulain J."/>
            <person name="Poussereau N."/>
            <person name="Quesneville H."/>
            <person name="Rascle C."/>
            <person name="Schumacher J."/>
            <person name="Segurens B."/>
            <person name="Sexton A."/>
            <person name="Silva E."/>
            <person name="Sirven C."/>
            <person name="Soanes D.M."/>
            <person name="Talbot N.J."/>
            <person name="Templeton M."/>
            <person name="Yandava C."/>
            <person name="Yarden O."/>
            <person name="Zeng Q."/>
            <person name="Rollins J.A."/>
            <person name="Lebrun M.H."/>
            <person name="Dickman M."/>
        </authorList>
    </citation>
    <scope>NUCLEOTIDE SEQUENCE [LARGE SCALE GENOMIC DNA]</scope>
    <source>
        <strain evidence="2 3">B05.10</strain>
    </source>
</reference>
<keyword evidence="3" id="KW-1185">Reference proteome</keyword>
<dbReference type="VEuPathDB" id="FungiDB:Bcin05g02550"/>
<dbReference type="Proteomes" id="UP000001798">
    <property type="component" value="Chromosome 5"/>
</dbReference>
<reference evidence="2 3" key="2">
    <citation type="journal article" date="2012" name="Eukaryot. Cell">
        <title>Genome update of Botrytis cinerea strains B05.10 and T4.</title>
        <authorList>
            <person name="Staats M."/>
            <person name="van Kan J.A."/>
        </authorList>
    </citation>
    <scope>NUCLEOTIDE SEQUENCE [LARGE SCALE GENOMIC DNA]</scope>
    <source>
        <strain evidence="2 3">B05.10</strain>
    </source>
</reference>
<dbReference type="AlphaFoldDB" id="A0A384JGY8"/>
<dbReference type="GeneID" id="5440686"/>
<feature type="chain" id="PRO_5016846770" description="Glycoside hydrolase protein" evidence="1">
    <location>
        <begin position="19"/>
        <end position="250"/>
    </location>
</feature>
<reference evidence="2 3" key="3">
    <citation type="journal article" date="2017" name="Mol. Plant Pathol.">
        <title>A gapless genome sequence of the fungus Botrytis cinerea.</title>
        <authorList>
            <person name="Van Kan J.A."/>
            <person name="Stassen J.H."/>
            <person name="Mosbach A."/>
            <person name="Van Der Lee T.A."/>
            <person name="Faino L."/>
            <person name="Farmer A.D."/>
            <person name="Papasotiriou D.G."/>
            <person name="Zhou S."/>
            <person name="Seidl M.F."/>
            <person name="Cottam E."/>
            <person name="Edel D."/>
            <person name="Hahn M."/>
            <person name="Schwartz D.C."/>
            <person name="Dietrich R.A."/>
            <person name="Widdison S."/>
            <person name="Scalliet G."/>
        </authorList>
    </citation>
    <scope>NUCLEOTIDE SEQUENCE [LARGE SCALE GENOMIC DNA]</scope>
    <source>
        <strain evidence="2 3">B05.10</strain>
    </source>
</reference>
<evidence type="ECO:0000256" key="1">
    <source>
        <dbReference type="SAM" id="SignalP"/>
    </source>
</evidence>
<proteinExistence type="predicted"/>
<dbReference type="OMA" id="EDMWNIN"/>
<dbReference type="OrthoDB" id="1193027at2759"/>
<dbReference type="InterPro" id="IPR023346">
    <property type="entry name" value="Lysozyme-like_dom_sf"/>
</dbReference>
<gene>
    <name evidence="2" type="ORF">BCIN_05g02550</name>
</gene>
<evidence type="ECO:0000313" key="3">
    <source>
        <dbReference type="Proteomes" id="UP000001798"/>
    </source>
</evidence>
<organism evidence="2 3">
    <name type="scientific">Botryotinia fuckeliana (strain B05.10)</name>
    <name type="common">Noble rot fungus</name>
    <name type="synonym">Botrytis cinerea</name>
    <dbReference type="NCBI Taxonomy" id="332648"/>
    <lineage>
        <taxon>Eukaryota</taxon>
        <taxon>Fungi</taxon>
        <taxon>Dikarya</taxon>
        <taxon>Ascomycota</taxon>
        <taxon>Pezizomycotina</taxon>
        <taxon>Leotiomycetes</taxon>
        <taxon>Helotiales</taxon>
        <taxon>Sclerotiniaceae</taxon>
        <taxon>Botrytis</taxon>
    </lineage>
</organism>
<sequence length="250" mass="26158">MFTKAFVTLLAVTSVSIAAPNPVAKPTTDLVKRSVGYRMFTGDGYNWPPISEWATFDTMWANSQAVMSISCTQYGGAANNSPEEIADIKSAIISVSASSGVDPRFILAVIMQESKGCVRAPSTFGGVFNPGLMQDHNGLNSCNMNGNPITPCPAPIITGMIIDGTVGTWGVPGGGDGLQQCLAQSGSPNTAYGFYAAARIYNSGRHAPGSDLGAPEWGTSCYASDVANRLLGWDAPVTPCGLPDPYHHFG</sequence>
<dbReference type="Gene3D" id="1.10.530.10">
    <property type="match status" value="1"/>
</dbReference>
<name>A0A384JGY8_BOTFB</name>
<accession>A0A384JGY8</accession>
<evidence type="ECO:0000313" key="2">
    <source>
        <dbReference type="EMBL" id="ATZ49855.1"/>
    </source>
</evidence>
<protein>
    <recommendedName>
        <fullName evidence="4">Glycoside hydrolase protein</fullName>
    </recommendedName>
</protein>
<dbReference type="KEGG" id="bfu:BCIN_05g02550"/>
<dbReference type="SUPFAM" id="SSF53955">
    <property type="entry name" value="Lysozyme-like"/>
    <property type="match status" value="1"/>
</dbReference>
<evidence type="ECO:0008006" key="4">
    <source>
        <dbReference type="Google" id="ProtNLM"/>
    </source>
</evidence>